<feature type="compositionally biased region" description="Polar residues" evidence="8">
    <location>
        <begin position="1"/>
        <end position="10"/>
    </location>
</feature>
<dbReference type="SUPFAM" id="SSF54001">
    <property type="entry name" value="Cysteine proteinases"/>
    <property type="match status" value="1"/>
</dbReference>
<feature type="domain" description="USP" evidence="9">
    <location>
        <begin position="105"/>
        <end position="524"/>
    </location>
</feature>
<dbReference type="InterPro" id="IPR028889">
    <property type="entry name" value="USP"/>
</dbReference>
<evidence type="ECO:0000256" key="8">
    <source>
        <dbReference type="SAM" id="MobiDB-lite"/>
    </source>
</evidence>
<feature type="compositionally biased region" description="Basic and acidic residues" evidence="8">
    <location>
        <begin position="740"/>
        <end position="752"/>
    </location>
</feature>
<evidence type="ECO:0000313" key="10">
    <source>
        <dbReference type="EMBL" id="KAK5090828.1"/>
    </source>
</evidence>
<dbReference type="PROSITE" id="PS50235">
    <property type="entry name" value="USP_3"/>
    <property type="match status" value="1"/>
</dbReference>
<feature type="region of interest" description="Disordered" evidence="8">
    <location>
        <begin position="1"/>
        <end position="21"/>
    </location>
</feature>
<dbReference type="GO" id="GO:0005634">
    <property type="term" value="C:nucleus"/>
    <property type="evidence" value="ECO:0007669"/>
    <property type="project" value="UniProtKB-SubCell"/>
</dbReference>
<evidence type="ECO:0000256" key="3">
    <source>
        <dbReference type="ARBA" id="ARBA00012759"/>
    </source>
</evidence>
<dbReference type="Proteomes" id="UP001309876">
    <property type="component" value="Unassembled WGS sequence"/>
</dbReference>
<protein>
    <recommendedName>
        <fullName evidence="3">ubiquitinyl hydrolase 1</fullName>
        <ecNumber evidence="3">3.4.19.12</ecNumber>
    </recommendedName>
</protein>
<sequence>MGAQNSSTGSLEKIPESYDPSSPADFYGLFIDAGKPSKDEEAKIKSLRQRVLDTKEVFLKQGHILWAIRSKVSGGDSAIAYELLVALSNASEGILTPFDPNTRLTGAVNRHAVTCYLDSTLFSIFSRLDSFEAMLYNSVEDVQKQKLSFLLRLWVNLLRSGVLITTDITKEIQECLAKCGWEDARELHQQDASEAFTFITEQLNLPLLTLQMSIHHAGKHDSDDKKYVNERLLEVAIPTLENGEYPKEIKLEDCLEEYFNNRIEVKRYLQRRNTLQSTNSIDSKAKEAGISVHVETVELDGDAPTPLTPLSPMPPALPTRPANRHRASSLIQERFVPEKTQLSGSPMDDTRSAIGRLRQGSIRKEVQIPAWQAYSLIPWYTNVAPSTDAQVAAHFSSKRPVLGLCLKRYSFTSAGEAVRLDTYVDIPIEIGLPYFIHDDNMDEDGPLYGNFKLSLQSVVCHRGISVDSGHYVSLVRSTANMKGSEGETSQWLRFDDLAPNRVSSVDIYQALKNETPYLLFYQILPVDGDPGNLTAGEISSPGLETVKEVDTATSSSAPPAIGPIRAVDGTNEQAASSRPTSAASSSETPRGRTPDFDASRRPSAISFVDYLPRSSRKSLELTQEQGAIMEHKKSGSFNNGLTKTWSKLGMRTSRKNSKEDVAVEEKSERSQSGPQIQVERVSTITPPEETIQDRTRNKSEPGLTSTAPPEVGHGAIATDLGRSRSKRDKSRGRRLKVGKGKPDEQDRECTVM</sequence>
<keyword evidence="6" id="KW-0378">Hydrolase</keyword>
<evidence type="ECO:0000256" key="5">
    <source>
        <dbReference type="ARBA" id="ARBA00022786"/>
    </source>
</evidence>
<keyword evidence="11" id="KW-1185">Reference proteome</keyword>
<keyword evidence="5" id="KW-0833">Ubl conjugation pathway</keyword>
<evidence type="ECO:0000256" key="2">
    <source>
        <dbReference type="ARBA" id="ARBA00009085"/>
    </source>
</evidence>
<comment type="catalytic activity">
    <reaction evidence="1">
        <text>Thiol-dependent hydrolysis of ester, thioester, amide, peptide and isopeptide bonds formed by the C-terminal Gly of ubiquitin (a 76-residue protein attached to proteins as an intracellular targeting signal).</text>
        <dbReference type="EC" id="3.4.19.12"/>
    </reaction>
</comment>
<evidence type="ECO:0000259" key="9">
    <source>
        <dbReference type="PROSITE" id="PS50235"/>
    </source>
</evidence>
<keyword evidence="7" id="KW-0788">Thiol protease</keyword>
<feature type="compositionally biased region" description="Basic and acidic residues" evidence="8">
    <location>
        <begin position="589"/>
        <end position="600"/>
    </location>
</feature>
<feature type="compositionally biased region" description="Basic residues" evidence="8">
    <location>
        <begin position="723"/>
        <end position="739"/>
    </location>
</feature>
<accession>A0AAN7YJU7</accession>
<evidence type="ECO:0000313" key="11">
    <source>
        <dbReference type="Proteomes" id="UP001309876"/>
    </source>
</evidence>
<dbReference type="Pfam" id="PF00443">
    <property type="entry name" value="UCH"/>
    <property type="match status" value="1"/>
</dbReference>
<dbReference type="PANTHER" id="PTHR24006">
    <property type="entry name" value="UBIQUITIN CARBOXYL-TERMINAL HYDROLASE"/>
    <property type="match status" value="1"/>
</dbReference>
<dbReference type="InterPro" id="IPR001394">
    <property type="entry name" value="Peptidase_C19_UCH"/>
</dbReference>
<dbReference type="GO" id="GO:0005829">
    <property type="term" value="C:cytosol"/>
    <property type="evidence" value="ECO:0007669"/>
    <property type="project" value="TreeGrafter"/>
</dbReference>
<dbReference type="GO" id="GO:0016579">
    <property type="term" value="P:protein deubiquitination"/>
    <property type="evidence" value="ECO:0007669"/>
    <property type="project" value="InterPro"/>
</dbReference>
<evidence type="ECO:0000256" key="1">
    <source>
        <dbReference type="ARBA" id="ARBA00000707"/>
    </source>
</evidence>
<dbReference type="InterPro" id="IPR050164">
    <property type="entry name" value="Peptidase_C19"/>
</dbReference>
<gene>
    <name evidence="10" type="ORF">LTR05_001005</name>
</gene>
<organism evidence="10 11">
    <name type="scientific">Lithohypha guttulata</name>
    <dbReference type="NCBI Taxonomy" id="1690604"/>
    <lineage>
        <taxon>Eukaryota</taxon>
        <taxon>Fungi</taxon>
        <taxon>Dikarya</taxon>
        <taxon>Ascomycota</taxon>
        <taxon>Pezizomycotina</taxon>
        <taxon>Eurotiomycetes</taxon>
        <taxon>Chaetothyriomycetidae</taxon>
        <taxon>Chaetothyriales</taxon>
        <taxon>Trichomeriaceae</taxon>
        <taxon>Lithohypha</taxon>
    </lineage>
</organism>
<feature type="compositionally biased region" description="Low complexity" evidence="8">
    <location>
        <begin position="574"/>
        <end position="588"/>
    </location>
</feature>
<keyword evidence="4" id="KW-0645">Protease</keyword>
<dbReference type="GO" id="GO:0004843">
    <property type="term" value="F:cysteine-type deubiquitinase activity"/>
    <property type="evidence" value="ECO:0007669"/>
    <property type="project" value="UniProtKB-EC"/>
</dbReference>
<dbReference type="EMBL" id="JAVRRJ010000001">
    <property type="protein sequence ID" value="KAK5090828.1"/>
    <property type="molecule type" value="Genomic_DNA"/>
</dbReference>
<comment type="caution">
    <text evidence="10">The sequence shown here is derived from an EMBL/GenBank/DDBJ whole genome shotgun (WGS) entry which is preliminary data.</text>
</comment>
<evidence type="ECO:0000256" key="4">
    <source>
        <dbReference type="ARBA" id="ARBA00022670"/>
    </source>
</evidence>
<feature type="compositionally biased region" description="Basic and acidic residues" evidence="8">
    <location>
        <begin position="656"/>
        <end position="669"/>
    </location>
</feature>
<feature type="region of interest" description="Disordered" evidence="8">
    <location>
        <begin position="640"/>
        <end position="752"/>
    </location>
</feature>
<dbReference type="Gene3D" id="3.90.70.10">
    <property type="entry name" value="Cysteine proteinases"/>
    <property type="match status" value="2"/>
</dbReference>
<evidence type="ECO:0000256" key="6">
    <source>
        <dbReference type="ARBA" id="ARBA00022801"/>
    </source>
</evidence>
<dbReference type="InterPro" id="IPR038765">
    <property type="entry name" value="Papain-like_cys_pep_sf"/>
</dbReference>
<feature type="region of interest" description="Disordered" evidence="8">
    <location>
        <begin position="570"/>
        <end position="600"/>
    </location>
</feature>
<dbReference type="GO" id="GO:0006508">
    <property type="term" value="P:proteolysis"/>
    <property type="evidence" value="ECO:0007669"/>
    <property type="project" value="UniProtKB-KW"/>
</dbReference>
<reference evidence="10 11" key="1">
    <citation type="submission" date="2023-08" db="EMBL/GenBank/DDBJ databases">
        <title>Black Yeasts Isolated from many extreme environments.</title>
        <authorList>
            <person name="Coleine C."/>
            <person name="Stajich J.E."/>
            <person name="Selbmann L."/>
        </authorList>
    </citation>
    <scope>NUCLEOTIDE SEQUENCE [LARGE SCALE GENOMIC DNA]</scope>
    <source>
        <strain evidence="10 11">CCFEE 5910</strain>
    </source>
</reference>
<evidence type="ECO:0000256" key="7">
    <source>
        <dbReference type="ARBA" id="ARBA00022807"/>
    </source>
</evidence>
<dbReference type="PANTHER" id="PTHR24006:SF722">
    <property type="entry name" value="UBIQUITIN CARBOXYL-TERMINAL HYDROLASE 48"/>
    <property type="match status" value="1"/>
</dbReference>
<dbReference type="EC" id="3.4.19.12" evidence="3"/>
<comment type="similarity">
    <text evidence="2">Belongs to the peptidase C19 family.</text>
</comment>
<name>A0AAN7YJU7_9EURO</name>
<dbReference type="AlphaFoldDB" id="A0AAN7YJU7"/>
<proteinExistence type="inferred from homology"/>
<feature type="compositionally biased region" description="Polar residues" evidence="8">
    <location>
        <begin position="670"/>
        <end position="685"/>
    </location>
</feature>